<dbReference type="AlphaFoldDB" id="A0A9W6D1R4"/>
<dbReference type="InterPro" id="IPR022742">
    <property type="entry name" value="Hydrolase_4"/>
</dbReference>
<evidence type="ECO:0000256" key="1">
    <source>
        <dbReference type="ARBA" id="ARBA00010884"/>
    </source>
</evidence>
<feature type="domain" description="Serine aminopeptidase S33" evidence="3">
    <location>
        <begin position="63"/>
        <end position="204"/>
    </location>
</feature>
<evidence type="ECO:0000313" key="5">
    <source>
        <dbReference type="Proteomes" id="UP001144372"/>
    </source>
</evidence>
<dbReference type="Pfam" id="PF12146">
    <property type="entry name" value="Hydrolase_4"/>
    <property type="match status" value="1"/>
</dbReference>
<dbReference type="GO" id="GO:0034338">
    <property type="term" value="F:short-chain carboxylesterase activity"/>
    <property type="evidence" value="ECO:0007669"/>
    <property type="project" value="TreeGrafter"/>
</dbReference>
<proteinExistence type="inferred from homology"/>
<dbReference type="Proteomes" id="UP001144372">
    <property type="component" value="Unassembled WGS sequence"/>
</dbReference>
<organism evidence="4 5">
    <name type="scientific">Desulforhabdus amnigena</name>
    <dbReference type="NCBI Taxonomy" id="40218"/>
    <lineage>
        <taxon>Bacteria</taxon>
        <taxon>Pseudomonadati</taxon>
        <taxon>Thermodesulfobacteriota</taxon>
        <taxon>Syntrophobacteria</taxon>
        <taxon>Syntrophobacterales</taxon>
        <taxon>Syntrophobacteraceae</taxon>
        <taxon>Desulforhabdus</taxon>
    </lineage>
</organism>
<evidence type="ECO:0000259" key="3">
    <source>
        <dbReference type="Pfam" id="PF12146"/>
    </source>
</evidence>
<dbReference type="GO" id="GO:0047372">
    <property type="term" value="F:monoacylglycerol lipase activity"/>
    <property type="evidence" value="ECO:0007669"/>
    <property type="project" value="TreeGrafter"/>
</dbReference>
<accession>A0A9W6D1R4</accession>
<feature type="active site" description="Charge relay system" evidence="2">
    <location>
        <position position="267"/>
    </location>
</feature>
<comment type="similarity">
    <text evidence="1">Belongs to the AB hydrolase superfamily. AB hydrolase 4 family.</text>
</comment>
<dbReference type="PANTHER" id="PTHR10794:SF94">
    <property type="entry name" value="ESTERASE YHET-RELATED"/>
    <property type="match status" value="1"/>
</dbReference>
<reference evidence="4" key="1">
    <citation type="submission" date="2022-12" db="EMBL/GenBank/DDBJ databases">
        <title>Reference genome sequencing for broad-spectrum identification of bacterial and archaeal isolates by mass spectrometry.</title>
        <authorList>
            <person name="Sekiguchi Y."/>
            <person name="Tourlousse D.M."/>
        </authorList>
    </citation>
    <scope>NUCLEOTIDE SEQUENCE</scope>
    <source>
        <strain evidence="4">ASRB1</strain>
    </source>
</reference>
<dbReference type="InterPro" id="IPR029058">
    <property type="entry name" value="AB_hydrolase_fold"/>
</dbReference>
<dbReference type="SUPFAM" id="SSF53474">
    <property type="entry name" value="alpha/beta-Hydrolases"/>
    <property type="match status" value="1"/>
</dbReference>
<evidence type="ECO:0000256" key="2">
    <source>
        <dbReference type="PIRSR" id="PIRSR005211-1"/>
    </source>
</evidence>
<name>A0A9W6D1R4_9BACT</name>
<dbReference type="InterPro" id="IPR050960">
    <property type="entry name" value="AB_hydrolase_4_sf"/>
</dbReference>
<keyword evidence="5" id="KW-1185">Reference proteome</keyword>
<dbReference type="Gene3D" id="3.40.50.1820">
    <property type="entry name" value="alpha/beta hydrolase"/>
    <property type="match status" value="1"/>
</dbReference>
<gene>
    <name evidence="4" type="ORF">DAMNIGENAA_08020</name>
</gene>
<sequence>MPLLVSTSYQPPFVLQNGHFQTIFPSLFRRVRDVSYHRIRISTPDDDFIDLDRASVGGDKLGVIAHGLEGSSCRSYVLGMVQALNAQGWDAVAWNFRGCSGEPNRQIRFYHSGDTDDLNTVLKEILNRFDYRHIALIGFSMGGNVILKFLGEYSARMHPSIKAGIAFSVPCDLASAAHKLKQPSNLIYMKRFLLNLHEKIRIKMKQFPGRIDDKGYHLIHSFKEFDERYTAPLHGFESAEDYWEKSSSKGFLHRISIPVLMVNALDDPFLSSSCYPYEEALNNPCFFLEAPRFGGHVGFMGYGNGGNRYWSETRTVQFLKNQCNWK</sequence>
<evidence type="ECO:0000313" key="4">
    <source>
        <dbReference type="EMBL" id="GLI33369.1"/>
    </source>
</evidence>
<protein>
    <submittedName>
        <fullName evidence="4">Alpha/beta hydrolase</fullName>
    </submittedName>
</protein>
<keyword evidence="4" id="KW-0378">Hydrolase</keyword>
<feature type="active site" description="Charge relay system" evidence="2">
    <location>
        <position position="140"/>
    </location>
</feature>
<dbReference type="InterPro" id="IPR012020">
    <property type="entry name" value="ABHD4"/>
</dbReference>
<dbReference type="PIRSF" id="PIRSF005211">
    <property type="entry name" value="Ab_hydro_YheT"/>
    <property type="match status" value="1"/>
</dbReference>
<dbReference type="EMBL" id="BSDR01000001">
    <property type="protein sequence ID" value="GLI33369.1"/>
    <property type="molecule type" value="Genomic_DNA"/>
</dbReference>
<comment type="caution">
    <text evidence="4">The sequence shown here is derived from an EMBL/GenBank/DDBJ whole genome shotgun (WGS) entry which is preliminary data.</text>
</comment>
<dbReference type="PANTHER" id="PTHR10794">
    <property type="entry name" value="ABHYDROLASE DOMAIN-CONTAINING PROTEIN"/>
    <property type="match status" value="1"/>
</dbReference>
<feature type="active site" description="Charge relay system" evidence="2">
    <location>
        <position position="296"/>
    </location>
</feature>
<dbReference type="RefSeq" id="WP_281792380.1">
    <property type="nucleotide sequence ID" value="NZ_BSDR01000001.1"/>
</dbReference>